<evidence type="ECO:0008006" key="4">
    <source>
        <dbReference type="Google" id="ProtNLM"/>
    </source>
</evidence>
<dbReference type="EMBL" id="FNET01000007">
    <property type="protein sequence ID" value="SDK74174.1"/>
    <property type="molecule type" value="Genomic_DNA"/>
</dbReference>
<gene>
    <name evidence="2" type="ORF">SAMN04488074_10711</name>
</gene>
<organism evidence="2 3">
    <name type="scientific">Lentzea albidocapillata subsp. violacea</name>
    <dbReference type="NCBI Taxonomy" id="128104"/>
    <lineage>
        <taxon>Bacteria</taxon>
        <taxon>Bacillati</taxon>
        <taxon>Actinomycetota</taxon>
        <taxon>Actinomycetes</taxon>
        <taxon>Pseudonocardiales</taxon>
        <taxon>Pseudonocardiaceae</taxon>
        <taxon>Lentzea</taxon>
    </lineage>
</organism>
<feature type="chain" id="PRO_5011626851" description="SH3 domain-containing protein" evidence="1">
    <location>
        <begin position="26"/>
        <end position="104"/>
    </location>
</feature>
<feature type="signal peptide" evidence="1">
    <location>
        <begin position="1"/>
        <end position="25"/>
    </location>
</feature>
<evidence type="ECO:0000313" key="2">
    <source>
        <dbReference type="EMBL" id="SDK74174.1"/>
    </source>
</evidence>
<accession>A0A1G9EDI5</accession>
<name>A0A1G9EDI5_9PSEU</name>
<evidence type="ECO:0000313" key="3">
    <source>
        <dbReference type="Proteomes" id="UP000199682"/>
    </source>
</evidence>
<protein>
    <recommendedName>
        <fullName evidence="4">SH3 domain-containing protein</fullName>
    </recommendedName>
</protein>
<reference evidence="3" key="1">
    <citation type="submission" date="2016-10" db="EMBL/GenBank/DDBJ databases">
        <authorList>
            <person name="Varghese N."/>
            <person name="Submissions S."/>
        </authorList>
    </citation>
    <scope>NUCLEOTIDE SEQUENCE [LARGE SCALE GENOMIC DNA]</scope>
    <source>
        <strain evidence="3">DSM 44796</strain>
    </source>
</reference>
<sequence>MTFRNAAAVVAAGLALLVAPGVAQASESVTAAGYHCVNKNDVNYRSGPGTGYRKLGTVMKGQGFVKLSEMRSVKPADGSLWFKGDFWGGAKGIWVHSIHISWCS</sequence>
<dbReference type="RefSeq" id="WP_090006855.1">
    <property type="nucleotide sequence ID" value="NZ_FNET01000007.1"/>
</dbReference>
<dbReference type="Gene3D" id="2.30.30.40">
    <property type="entry name" value="SH3 Domains"/>
    <property type="match status" value="1"/>
</dbReference>
<dbReference type="Proteomes" id="UP000199682">
    <property type="component" value="Unassembled WGS sequence"/>
</dbReference>
<evidence type="ECO:0000256" key="1">
    <source>
        <dbReference type="SAM" id="SignalP"/>
    </source>
</evidence>
<dbReference type="AlphaFoldDB" id="A0A1G9EDI5"/>
<keyword evidence="1" id="KW-0732">Signal</keyword>
<proteinExistence type="predicted"/>